<evidence type="ECO:0000313" key="6">
    <source>
        <dbReference type="Proteomes" id="UP000187209"/>
    </source>
</evidence>
<dbReference type="PROSITE" id="PS00678">
    <property type="entry name" value="WD_REPEATS_1"/>
    <property type="match status" value="1"/>
</dbReference>
<gene>
    <name evidence="5" type="ORF">SteCoe_24287</name>
</gene>
<dbReference type="AlphaFoldDB" id="A0A1R2BIA4"/>
<dbReference type="EMBL" id="MPUH01000636">
    <property type="protein sequence ID" value="OMJ76345.1"/>
    <property type="molecule type" value="Genomic_DNA"/>
</dbReference>
<dbReference type="PANTHER" id="PTHR19848">
    <property type="entry name" value="WD40 REPEAT PROTEIN"/>
    <property type="match status" value="1"/>
</dbReference>
<feature type="repeat" description="WD" evidence="3">
    <location>
        <begin position="135"/>
        <end position="172"/>
    </location>
</feature>
<comment type="caution">
    <text evidence="5">The sequence shown here is derived from an EMBL/GenBank/DDBJ whole genome shotgun (WGS) entry which is preliminary data.</text>
</comment>
<keyword evidence="1 3" id="KW-0853">WD repeat</keyword>
<dbReference type="PANTHER" id="PTHR19848:SF8">
    <property type="entry name" value="F-BOX AND WD REPEAT DOMAIN CONTAINING 7"/>
    <property type="match status" value="1"/>
</dbReference>
<evidence type="ECO:0000313" key="5">
    <source>
        <dbReference type="EMBL" id="OMJ76345.1"/>
    </source>
</evidence>
<feature type="transmembrane region" description="Helical" evidence="4">
    <location>
        <begin position="926"/>
        <end position="948"/>
    </location>
</feature>
<keyword evidence="4" id="KW-0472">Membrane</keyword>
<dbReference type="SUPFAM" id="SSF81324">
    <property type="entry name" value="Voltage-gated potassium channels"/>
    <property type="match status" value="1"/>
</dbReference>
<feature type="repeat" description="WD" evidence="3">
    <location>
        <begin position="260"/>
        <end position="301"/>
    </location>
</feature>
<evidence type="ECO:0000256" key="1">
    <source>
        <dbReference type="ARBA" id="ARBA00022574"/>
    </source>
</evidence>
<dbReference type="OrthoDB" id="10262475at2759"/>
<dbReference type="InterPro" id="IPR001680">
    <property type="entry name" value="WD40_rpt"/>
</dbReference>
<evidence type="ECO:0000256" key="4">
    <source>
        <dbReference type="SAM" id="Phobius"/>
    </source>
</evidence>
<keyword evidence="4" id="KW-1133">Transmembrane helix</keyword>
<evidence type="ECO:0000256" key="3">
    <source>
        <dbReference type="PROSITE-ProRule" id="PRU00221"/>
    </source>
</evidence>
<keyword evidence="4" id="KW-0812">Transmembrane</keyword>
<dbReference type="Proteomes" id="UP000187209">
    <property type="component" value="Unassembled WGS sequence"/>
</dbReference>
<dbReference type="PROSITE" id="PS50294">
    <property type="entry name" value="WD_REPEATS_REGION"/>
    <property type="match status" value="2"/>
</dbReference>
<evidence type="ECO:0008006" key="7">
    <source>
        <dbReference type="Google" id="ProtNLM"/>
    </source>
</evidence>
<dbReference type="SMART" id="SM00320">
    <property type="entry name" value="WD40"/>
    <property type="match status" value="10"/>
</dbReference>
<feature type="transmembrane region" description="Helical" evidence="4">
    <location>
        <begin position="955"/>
        <end position="972"/>
    </location>
</feature>
<feature type="transmembrane region" description="Helical" evidence="4">
    <location>
        <begin position="1033"/>
        <end position="1056"/>
    </location>
</feature>
<feature type="transmembrane region" description="Helical" evidence="4">
    <location>
        <begin position="992"/>
        <end position="1013"/>
    </location>
</feature>
<dbReference type="InterPro" id="IPR036322">
    <property type="entry name" value="WD40_repeat_dom_sf"/>
</dbReference>
<dbReference type="Pfam" id="PF00400">
    <property type="entry name" value="WD40"/>
    <property type="match status" value="4"/>
</dbReference>
<dbReference type="CDD" id="cd00200">
    <property type="entry name" value="WD40"/>
    <property type="match status" value="1"/>
</dbReference>
<reference evidence="5 6" key="1">
    <citation type="submission" date="2016-11" db="EMBL/GenBank/DDBJ databases">
        <title>The macronuclear genome of Stentor coeruleus: a giant cell with tiny introns.</title>
        <authorList>
            <person name="Slabodnick M."/>
            <person name="Ruby J.G."/>
            <person name="Reiff S.B."/>
            <person name="Swart E.C."/>
            <person name="Gosai S."/>
            <person name="Prabakaran S."/>
            <person name="Witkowska E."/>
            <person name="Larue G.E."/>
            <person name="Fisher S."/>
            <person name="Freeman R.M."/>
            <person name="Gunawardena J."/>
            <person name="Chu W."/>
            <person name="Stover N.A."/>
            <person name="Gregory B.D."/>
            <person name="Nowacki M."/>
            <person name="Derisi J."/>
            <person name="Roy S.W."/>
            <person name="Marshall W.F."/>
            <person name="Sood P."/>
        </authorList>
    </citation>
    <scope>NUCLEOTIDE SEQUENCE [LARGE SCALE GENOMIC DNA]</scope>
    <source>
        <strain evidence="5">WM001</strain>
    </source>
</reference>
<dbReference type="SUPFAM" id="SSF50978">
    <property type="entry name" value="WD40 repeat-like"/>
    <property type="match status" value="1"/>
</dbReference>
<protein>
    <recommendedName>
        <fullName evidence="7">Ion transport domain-containing protein</fullName>
    </recommendedName>
</protein>
<sequence length="1167" mass="133946">MEGEKGSENVPLLSDPVLHPLSHLEYHATSASEKKDFAELISHFRAYKPQYISTPFKGTCLQITKDKKKFVFGSREGRLAICNIDTQELVLDKNLDEGSIWTIDVTSDSKSVFSGGQGGKIKRFNLESLAEEKVYEGHTNEVNCVMLTKDDKFLFSCSDDTSVWKWNAEDGNGRPLYQHNDKVYNLDVSHDCNYVGSCGADGSVIVYSLLENQAYFNEKVEGSEMWCVRISRNNTYLISGDAQAVIHVWDFAERRLLRQLKGHLNRVRCIEIASNEKFLVSGGIDNLIKVWDLNTWRDEETIYGHTDWVKGIIISEDLTKIHTLSDDCRIMTSKLPKFDNHLNSKTEHPLLKLKQNHKERLVYGITGNDIYICKNGKTFEKLASINKHILEWGVTQFGNQLLMLLKQDKSTETKVSVLDLYGQRKGKSITLNTSSVINSAAVSEDGKYLITGEAFRISVWEKDTGKNVHTFRSHNNDVTALELKNEHLFAGDKTGVVKYYHLGEPFAEISEFSNEDQTEITHLKICRDLKIMFSATKSNILHVWSIETKSEVTSVSLAGPVASIYVTSDNKHFFIAYNNILESWSMEDFTKCNSLYLNENILDFTFSHDEKDLFISMESYIKLENNPLTTNELSLYGDNTKKHLFQSYVTKIICGEVPKFDASMDNWLIEPFHINNLHLYAYFNLHKHLFKSLKAGAAFFPSRNGYTPLSISIDKKFTECIDGIFENIRSRAEKHPLAYFHISASLPALNRSSYPKLHQIYDSAFARLNTPNLPKFCADSVDLPIIKQSSEMFLTKEKFMKAEEYKTEEVAIEFMQSYVLLNTALGSTDSLEFMKSLIECKNSEVYSTSLIKLILDQKWKSIKWVFISETILYLVYLITICYYSWGGKTKDEDKDILFIPFTVNIILFLNEIVQMFYSGFLYFKSFWNYVDILRFLIFTIYFIIEYCYSEINSEYFMIIAVVLSLVRGLSYFRIHSTTRWVVNLIFEVFYQLWSLILVAAYSIFALGVIYKTILLDPSAKVIDTTADDFKLQWIMFLFVLIINPIIMLNLFISIIGDAFEKSQDEKALKDGMELAEMIYEGELLFFWNRGDFNSKFIHVVREEHVEIQAQNTAGSRIKRIADNIVALNEIANANKTEIEGLKSHVESKIGEIMAQADGILNSVKTRE</sequence>
<dbReference type="InterPro" id="IPR015943">
    <property type="entry name" value="WD40/YVTN_repeat-like_dom_sf"/>
</dbReference>
<feature type="transmembrane region" description="Helical" evidence="4">
    <location>
        <begin position="864"/>
        <end position="885"/>
    </location>
</feature>
<proteinExistence type="predicted"/>
<accession>A0A1R2BIA4</accession>
<dbReference type="PROSITE" id="PS50082">
    <property type="entry name" value="WD_REPEATS_2"/>
    <property type="match status" value="2"/>
</dbReference>
<dbReference type="Gene3D" id="2.130.10.10">
    <property type="entry name" value="YVTN repeat-like/Quinoprotein amine dehydrogenase"/>
    <property type="match status" value="3"/>
</dbReference>
<keyword evidence="6" id="KW-1185">Reference proteome</keyword>
<evidence type="ECO:0000256" key="2">
    <source>
        <dbReference type="ARBA" id="ARBA00022737"/>
    </source>
</evidence>
<keyword evidence="2" id="KW-0677">Repeat</keyword>
<organism evidence="5 6">
    <name type="scientific">Stentor coeruleus</name>
    <dbReference type="NCBI Taxonomy" id="5963"/>
    <lineage>
        <taxon>Eukaryota</taxon>
        <taxon>Sar</taxon>
        <taxon>Alveolata</taxon>
        <taxon>Ciliophora</taxon>
        <taxon>Postciliodesmatophora</taxon>
        <taxon>Heterotrichea</taxon>
        <taxon>Heterotrichida</taxon>
        <taxon>Stentoridae</taxon>
        <taxon>Stentor</taxon>
    </lineage>
</organism>
<name>A0A1R2BIA4_9CILI</name>
<dbReference type="InterPro" id="IPR019775">
    <property type="entry name" value="WD40_repeat_CS"/>
</dbReference>
<dbReference type="SUPFAM" id="SSF82171">
    <property type="entry name" value="DPP6 N-terminal domain-like"/>
    <property type="match status" value="1"/>
</dbReference>
<feature type="transmembrane region" description="Helical" evidence="4">
    <location>
        <begin position="897"/>
        <end position="920"/>
    </location>
</feature>